<evidence type="ECO:0000313" key="4">
    <source>
        <dbReference type="Proteomes" id="UP000831113"/>
    </source>
</evidence>
<accession>A0ABY4D8K2</accession>
<feature type="signal peptide" evidence="1">
    <location>
        <begin position="1"/>
        <end position="19"/>
    </location>
</feature>
<evidence type="ECO:0000313" key="3">
    <source>
        <dbReference type="EMBL" id="UOG77546.1"/>
    </source>
</evidence>
<feature type="chain" id="PRO_5046171646" evidence="1">
    <location>
        <begin position="20"/>
        <end position="467"/>
    </location>
</feature>
<dbReference type="RefSeq" id="WP_243803410.1">
    <property type="nucleotide sequence ID" value="NZ_CP094673.1"/>
</dbReference>
<geneLocation type="plasmid" evidence="3 4">
    <name>unnamed4</name>
</geneLocation>
<dbReference type="InterPro" id="IPR029055">
    <property type="entry name" value="Ntn_hydrolases_N"/>
</dbReference>
<keyword evidence="3" id="KW-0614">Plasmid</keyword>
<dbReference type="Gene3D" id="3.60.60.10">
    <property type="entry name" value="Penicillin V Acylase, Chain A"/>
    <property type="match status" value="1"/>
</dbReference>
<evidence type="ECO:0000256" key="1">
    <source>
        <dbReference type="SAM" id="SignalP"/>
    </source>
</evidence>
<dbReference type="EMBL" id="CP094673">
    <property type="protein sequence ID" value="UOG77546.1"/>
    <property type="molecule type" value="Genomic_DNA"/>
</dbReference>
<protein>
    <submittedName>
        <fullName evidence="3">C45 family peptidase</fullName>
    </submittedName>
</protein>
<keyword evidence="1" id="KW-0732">Signal</keyword>
<keyword evidence="4" id="KW-1185">Reference proteome</keyword>
<evidence type="ECO:0000259" key="2">
    <source>
        <dbReference type="Pfam" id="PF03417"/>
    </source>
</evidence>
<proteinExistence type="predicted"/>
<dbReference type="InterPro" id="IPR005079">
    <property type="entry name" value="Peptidase_C45_hydrolase"/>
</dbReference>
<dbReference type="Pfam" id="PF03417">
    <property type="entry name" value="AAT"/>
    <property type="match status" value="1"/>
</dbReference>
<dbReference type="Proteomes" id="UP000831113">
    <property type="component" value="Plasmid unnamed4"/>
</dbReference>
<sequence>MRTTLLLFVLLLLKIKVTACTIVSGTDRKGQTWALNNEDFFHTSSNYVNVYPRTGKGTLGYITLTYGSPNSEIQGGVNEAGVFFDMNALPPQNYKLRAGKTPFPHGSMLVYLLEHCRTVPQFLALWDTYYLPNMGDVQIHLADKHGNLAVITPDTIVKATKQLTSTNFNVCESGPGKQSCWRYPIAQKMLIEQGVSQESLVKIAAATSQREFTTTVYSNIHNLSTGDMWFYLAEEYQTPWRTTLSALLKQGQHSVLLANKFPRNASARLAALLEDQGNSETVRGFLQAKQFREDHQESLLRMAFLHNFYIEKDFAKASVLFPLWEKYMYTNKRLDSTEVLFTKAELMAVNGNSQEAIRVLQAVEQTSWKTDALLANLLDNEDANVVIELTGYPEVKAVVVEFKGDYNFFHFMQKTPTGWRLRMRSSRKELKYCFYVEGERVIDFSQPILEKLETVKGDFAPFNTLKL</sequence>
<name>A0ABY4D8K2_9BACT</name>
<reference evidence="3 4" key="1">
    <citation type="submission" date="2022-03" db="EMBL/GenBank/DDBJ databases">
        <title>Hymenobactersp. isolated from the air.</title>
        <authorList>
            <person name="Won M."/>
            <person name="Kwon S.-W."/>
        </authorList>
    </citation>
    <scope>NUCLEOTIDE SEQUENCE [LARGE SCALE GENOMIC DNA]</scope>
    <source>
        <strain evidence="3 4">KACC 21982</strain>
        <plasmid evidence="3 4">unnamed4</plasmid>
    </source>
</reference>
<organism evidence="3 4">
    <name type="scientific">Hymenobacter tibetensis</name>
    <dbReference type="NCBI Taxonomy" id="497967"/>
    <lineage>
        <taxon>Bacteria</taxon>
        <taxon>Pseudomonadati</taxon>
        <taxon>Bacteroidota</taxon>
        <taxon>Cytophagia</taxon>
        <taxon>Cytophagales</taxon>
        <taxon>Hymenobacteraceae</taxon>
        <taxon>Hymenobacter</taxon>
    </lineage>
</organism>
<gene>
    <name evidence="3" type="ORF">MTX78_24700</name>
</gene>
<dbReference type="SUPFAM" id="SSF56235">
    <property type="entry name" value="N-terminal nucleophile aminohydrolases (Ntn hydrolases)"/>
    <property type="match status" value="1"/>
</dbReference>
<feature type="domain" description="Peptidase C45 hydrolase" evidence="2">
    <location>
        <begin position="29"/>
        <end position="156"/>
    </location>
</feature>